<gene>
    <name evidence="6" type="primary">dabA</name>
    <name evidence="7" type="ORF">CWI83_07410</name>
</gene>
<protein>
    <recommendedName>
        <fullName evidence="6">Probable inorganic carbon transporter subunit DabA</fullName>
    </recommendedName>
</protein>
<comment type="caution">
    <text evidence="7">The sequence shown here is derived from an EMBL/GenBank/DDBJ whole genome shotgun (WGS) entry which is preliminary data.</text>
</comment>
<dbReference type="EMBL" id="PIQG01000003">
    <property type="protein sequence ID" value="RUO76743.1"/>
    <property type="molecule type" value="Genomic_DNA"/>
</dbReference>
<evidence type="ECO:0000256" key="5">
    <source>
        <dbReference type="ARBA" id="ARBA00023136"/>
    </source>
</evidence>
<evidence type="ECO:0000256" key="6">
    <source>
        <dbReference type="HAMAP-Rule" id="MF_01871"/>
    </source>
</evidence>
<dbReference type="GO" id="GO:0008270">
    <property type="term" value="F:zinc ion binding"/>
    <property type="evidence" value="ECO:0007669"/>
    <property type="project" value="UniProtKB-UniRule"/>
</dbReference>
<evidence type="ECO:0000256" key="3">
    <source>
        <dbReference type="ARBA" id="ARBA00022723"/>
    </source>
</evidence>
<evidence type="ECO:0000256" key="1">
    <source>
        <dbReference type="ARBA" id="ARBA00022448"/>
    </source>
</evidence>
<keyword evidence="1 6" id="KW-0813">Transport</keyword>
<reference evidence="7 8" key="1">
    <citation type="journal article" date="2011" name="Front. Microbiol.">
        <title>Genomic signatures of strain selection and enhancement in Bacillus atrophaeus var. globigii, a historical biowarfare simulant.</title>
        <authorList>
            <person name="Gibbons H.S."/>
            <person name="Broomall S.M."/>
            <person name="McNew L.A."/>
            <person name="Daligault H."/>
            <person name="Chapman C."/>
            <person name="Bruce D."/>
            <person name="Karavis M."/>
            <person name="Krepps M."/>
            <person name="McGregor P.A."/>
            <person name="Hong C."/>
            <person name="Park K.H."/>
            <person name="Akmal A."/>
            <person name="Feldman A."/>
            <person name="Lin J.S."/>
            <person name="Chang W.E."/>
            <person name="Higgs B.W."/>
            <person name="Demirev P."/>
            <person name="Lindquist J."/>
            <person name="Liem A."/>
            <person name="Fochler E."/>
            <person name="Read T.D."/>
            <person name="Tapia R."/>
            <person name="Johnson S."/>
            <person name="Bishop-Lilly K.A."/>
            <person name="Detter C."/>
            <person name="Han C."/>
            <person name="Sozhamannan S."/>
            <person name="Rosenzweig C.N."/>
            <person name="Skowronski E.W."/>
        </authorList>
    </citation>
    <scope>NUCLEOTIDE SEQUENCE [LARGE SCALE GENOMIC DNA]</scope>
    <source>
        <strain evidence="7 8">PIT1</strain>
    </source>
</reference>
<dbReference type="AlphaFoldDB" id="A0A432ZFM5"/>
<evidence type="ECO:0000313" key="7">
    <source>
        <dbReference type="EMBL" id="RUO76743.1"/>
    </source>
</evidence>
<dbReference type="PANTHER" id="PTHR38344:SF1">
    <property type="entry name" value="INORGANIC CARBON TRANSPORTER SUBUNIT DABA-RELATED"/>
    <property type="match status" value="1"/>
</dbReference>
<dbReference type="GO" id="GO:0005886">
    <property type="term" value="C:plasma membrane"/>
    <property type="evidence" value="ECO:0007669"/>
    <property type="project" value="UniProtKB-SubCell"/>
</dbReference>
<dbReference type="HAMAP" id="MF_01871">
    <property type="entry name" value="DabA"/>
    <property type="match status" value="1"/>
</dbReference>
<sequence length="823" mass="93104">MVIPHHVQQLSKEVTNMASAYQEPVAKLRHVVAAVAARVAPTWPLQRSIAVNPWWEFRDQAIETVAAEMQASHPLSMLMPSGYFKQQFNQQKITVQHLEAAFAEQLPEQTWGTDTYQQLLDALNEAPEFERWLPLTDLFDDANPRRGALTWHDEMVHQVSQFCAMWCQYPERFQREQSELPLVEAWLDTIVRDRGLEIVVGERSIRAIFQAVPRDADSLFNVLRSMLPEADETSWQRYCQSLILDLNGWAAAFAYRRWQRNLDAAEAPRYDEVTQLLLIRLIWEWVLWQFLLQREDDLSARVREQFQQQFAQDEQRFAAIKSAQQLMWVWQRALELSYQQPFIEQLQALQQQAKPSQRPSLQAAFCIDVRSEPMRRALEAQDENIQTLGFAGFFGLPIAVAQGEHHERAQLPGLLAPQLLAKQDIDSATFQRFQRDVSWHRAHDAPAGAFGWVELSGLAKAWKMLLKHLRPEGQARVGDQILHPGKWRLEKNGETLNSAQLAELAAGILKAMGLFENFAQAVLLAGHGSCTENNPHAAGLDCGACGGQTGSANVRILAQLLNDTDVRTELAQQHGIEIPSDTRFYPAMHNTTTEQLELLEGREQAAQLHWYPWLAAATAAAAAEHVERLPAANSAADILKRAGDWAQVRPEWGLVRNAGVIFAPRQLIKSLNLEGRVFLHDYTHQYDEDSSILTLLMTAPMVVTQWINMQYMASMVAPRHFGSGNKLLHNVVADGLGVFEGNAGDLRIGLPLQSIHDGKDWYHQPLRLSVVIAAPQEKIDAIIAAQPVVADLVFNGWLHLLQWNPETGAIARRTGQGWEPWQQ</sequence>
<keyword evidence="3 6" id="KW-0479">Metal-binding</keyword>
<dbReference type="Proteomes" id="UP000288279">
    <property type="component" value="Unassembled WGS sequence"/>
</dbReference>
<feature type="binding site" evidence="6">
    <location>
        <position position="542"/>
    </location>
    <ligand>
        <name>Zn(2+)</name>
        <dbReference type="ChEBI" id="CHEBI:29105"/>
    </ligand>
</feature>
<feature type="binding site" evidence="6">
    <location>
        <position position="527"/>
    </location>
    <ligand>
        <name>Zn(2+)</name>
        <dbReference type="ChEBI" id="CHEBI:29105"/>
    </ligand>
</feature>
<keyword evidence="4 6" id="KW-0862">Zinc</keyword>
<evidence type="ECO:0000256" key="2">
    <source>
        <dbReference type="ARBA" id="ARBA00022475"/>
    </source>
</evidence>
<dbReference type="PANTHER" id="PTHR38344">
    <property type="entry name" value="UPF0753 PROTEIN AQ_863"/>
    <property type="match status" value="1"/>
</dbReference>
<evidence type="ECO:0000256" key="4">
    <source>
        <dbReference type="ARBA" id="ARBA00022833"/>
    </source>
</evidence>
<comment type="cofactor">
    <cofactor evidence="6">
        <name>Zn(2+)</name>
        <dbReference type="ChEBI" id="CHEBI:29105"/>
    </cofactor>
</comment>
<keyword evidence="5 6" id="KW-0472">Membrane</keyword>
<keyword evidence="8" id="KW-1185">Reference proteome</keyword>
<name>A0A432ZFM5_9GAMM</name>
<comment type="function">
    <text evidence="6">Part of an energy-coupled inorganic carbon pump.</text>
</comment>
<organism evidence="7 8">
    <name type="scientific">Pseudidiomarina taiwanensis</name>
    <dbReference type="NCBI Taxonomy" id="337250"/>
    <lineage>
        <taxon>Bacteria</taxon>
        <taxon>Pseudomonadati</taxon>
        <taxon>Pseudomonadota</taxon>
        <taxon>Gammaproteobacteria</taxon>
        <taxon>Alteromonadales</taxon>
        <taxon>Idiomarinaceae</taxon>
        <taxon>Pseudidiomarina</taxon>
    </lineage>
</organism>
<keyword evidence="2 6" id="KW-1003">Cell membrane</keyword>
<comment type="subcellular location">
    <subcellularLocation>
        <location evidence="6">Cell membrane</location>
        <topology evidence="6">Peripheral membrane protein</topology>
    </subcellularLocation>
</comment>
<comment type="similarity">
    <text evidence="6">Belongs to the inorganic carbon transporter (TC 9.A.2) DabA family.</text>
</comment>
<feature type="binding site" evidence="6">
    <location>
        <position position="366"/>
    </location>
    <ligand>
        <name>Zn(2+)</name>
        <dbReference type="ChEBI" id="CHEBI:29105"/>
    </ligand>
</feature>
<evidence type="ECO:0000313" key="8">
    <source>
        <dbReference type="Proteomes" id="UP000288279"/>
    </source>
</evidence>
<dbReference type="InterPro" id="IPR018752">
    <property type="entry name" value="DabA"/>
</dbReference>
<proteinExistence type="inferred from homology"/>
<comment type="subunit">
    <text evidence="6">Forms a complex with DabB.</text>
</comment>
<accession>A0A432ZFM5</accession>
<dbReference type="Pfam" id="PF10070">
    <property type="entry name" value="DabA"/>
    <property type="match status" value="1"/>
</dbReference>
<feature type="binding site" evidence="6">
    <location>
        <position position="368"/>
    </location>
    <ligand>
        <name>Zn(2+)</name>
        <dbReference type="ChEBI" id="CHEBI:29105"/>
    </ligand>
</feature>